<keyword evidence="1" id="KW-1133">Transmembrane helix</keyword>
<dbReference type="PROSITE" id="PS50883">
    <property type="entry name" value="EAL"/>
    <property type="match status" value="1"/>
</dbReference>
<protein>
    <recommendedName>
        <fullName evidence="2">EAL domain-containing protein</fullName>
    </recommendedName>
</protein>
<dbReference type="Pfam" id="PF00563">
    <property type="entry name" value="EAL"/>
    <property type="match status" value="1"/>
</dbReference>
<dbReference type="InterPro" id="IPR001633">
    <property type="entry name" value="EAL_dom"/>
</dbReference>
<keyword evidence="1" id="KW-0472">Membrane</keyword>
<name>A0A9W4W5I2_PSEHA</name>
<dbReference type="AlphaFoldDB" id="A0A9W4W5I2"/>
<evidence type="ECO:0000313" key="3">
    <source>
        <dbReference type="EMBL" id="CAH9061516.1"/>
    </source>
</evidence>
<organism evidence="3 4">
    <name type="scientific">Pseudoalteromonas haloplanktis</name>
    <name type="common">Alteromonas haloplanktis</name>
    <dbReference type="NCBI Taxonomy" id="228"/>
    <lineage>
        <taxon>Bacteria</taxon>
        <taxon>Pseudomonadati</taxon>
        <taxon>Pseudomonadota</taxon>
        <taxon>Gammaproteobacteria</taxon>
        <taxon>Alteromonadales</taxon>
        <taxon>Pseudoalteromonadaceae</taxon>
        <taxon>Pseudoalteromonas</taxon>
    </lineage>
</organism>
<dbReference type="SUPFAM" id="SSF141868">
    <property type="entry name" value="EAL domain-like"/>
    <property type="match status" value="1"/>
</dbReference>
<evidence type="ECO:0000313" key="4">
    <source>
        <dbReference type="Proteomes" id="UP001152447"/>
    </source>
</evidence>
<proteinExistence type="predicted"/>
<accession>A0A9W4W5I2</accession>
<evidence type="ECO:0000256" key="1">
    <source>
        <dbReference type="SAM" id="Phobius"/>
    </source>
</evidence>
<feature type="transmembrane region" description="Helical" evidence="1">
    <location>
        <begin position="99"/>
        <end position="120"/>
    </location>
</feature>
<feature type="domain" description="EAL" evidence="2">
    <location>
        <begin position="303"/>
        <end position="548"/>
    </location>
</feature>
<dbReference type="Proteomes" id="UP001152447">
    <property type="component" value="Unassembled WGS sequence"/>
</dbReference>
<sequence length="548" mass="62230">MKASKFHFTNYSNALFFALCIALLVIINSGLSLVLQHQNEQVGLKLAKQLQQPLANEKQLIANTPFTLAPNKNSIYIEKQKHYFSANSKGILLYSWPVWYSYSYLFLIINAVLLLAMLCIRRFKKPKTIKNSTITSKRQQYFNNKKVRYAPKVSSLQLAPIATTNVQETIKYNVFALIQCECHFDANTDLQATLKVLLAKDFINTTEISVKLLTAGNFAFTLTGIDAIDKLNCAKYLHQCIVSAAHVLAPRTAQRHVKVGLCTYYSEADQVMVYQLAKSALTLSQQNRVKHYHQLALNYGHVQKLDRHSIPQRIKKQKLAILFQPVYELDSGAIIKHYVSIKSNDRGNKQLLNQESISQFYNEGEALLHDQAVVMQVKKLLLIDNSSSVISIKLHPKNWFNNEFWSWLTAYINDLKNQHTLQFSINESEFLNNQLRLQGAFAAIAALNCNIVIDDVRSSKNIFKFTLNKQISGLNLAFELVHGIERSNSQQKYVRGIVHISRLLSLSVFALDVETPQELQLLKVIGISGAQGGYFSKLLPNYTQVAFH</sequence>
<comment type="caution">
    <text evidence="3">The sequence shown here is derived from an EMBL/GenBank/DDBJ whole genome shotgun (WGS) entry which is preliminary data.</text>
</comment>
<dbReference type="InterPro" id="IPR035919">
    <property type="entry name" value="EAL_sf"/>
</dbReference>
<dbReference type="RefSeq" id="WP_008113715.1">
    <property type="nucleotide sequence ID" value="NZ_CAMAPB010000037.1"/>
</dbReference>
<evidence type="ECO:0000259" key="2">
    <source>
        <dbReference type="PROSITE" id="PS50883"/>
    </source>
</evidence>
<keyword evidence="4" id="KW-1185">Reference proteome</keyword>
<dbReference type="InterPro" id="IPR050706">
    <property type="entry name" value="Cyclic-di-GMP_PDE-like"/>
</dbReference>
<dbReference type="GO" id="GO:0071111">
    <property type="term" value="F:cyclic-guanylate-specific phosphodiesterase activity"/>
    <property type="evidence" value="ECO:0007669"/>
    <property type="project" value="InterPro"/>
</dbReference>
<dbReference type="Gene3D" id="3.20.20.450">
    <property type="entry name" value="EAL domain"/>
    <property type="match status" value="1"/>
</dbReference>
<dbReference type="EMBL" id="CAMAPB010000037">
    <property type="protein sequence ID" value="CAH9061516.1"/>
    <property type="molecule type" value="Genomic_DNA"/>
</dbReference>
<gene>
    <name evidence="3" type="ORF">PSEHALCIP103_02512</name>
</gene>
<dbReference type="PANTHER" id="PTHR33121:SF79">
    <property type="entry name" value="CYCLIC DI-GMP PHOSPHODIESTERASE PDED-RELATED"/>
    <property type="match status" value="1"/>
</dbReference>
<keyword evidence="1" id="KW-0812">Transmembrane</keyword>
<dbReference type="PANTHER" id="PTHR33121">
    <property type="entry name" value="CYCLIC DI-GMP PHOSPHODIESTERASE PDEF"/>
    <property type="match status" value="1"/>
</dbReference>
<dbReference type="SMART" id="SM00052">
    <property type="entry name" value="EAL"/>
    <property type="match status" value="1"/>
</dbReference>
<reference evidence="3" key="1">
    <citation type="submission" date="2022-07" db="EMBL/GenBank/DDBJ databases">
        <authorList>
            <person name="Criscuolo A."/>
        </authorList>
    </citation>
    <scope>NUCLEOTIDE SEQUENCE</scope>
    <source>
        <strain evidence="3">CIP103197</strain>
    </source>
</reference>